<dbReference type="InParanoid" id="G0NYT2"/>
<name>G0NYT2_CAEBE</name>
<feature type="compositionally biased region" description="Basic and acidic residues" evidence="1">
    <location>
        <begin position="134"/>
        <end position="146"/>
    </location>
</feature>
<evidence type="ECO:0000256" key="1">
    <source>
        <dbReference type="SAM" id="MobiDB-lite"/>
    </source>
</evidence>
<protein>
    <submittedName>
        <fullName evidence="2">Uncharacterized protein</fullName>
    </submittedName>
</protein>
<dbReference type="AlphaFoldDB" id="G0NYT2"/>
<feature type="compositionally biased region" description="Basic and acidic residues" evidence="1">
    <location>
        <begin position="80"/>
        <end position="95"/>
    </location>
</feature>
<dbReference type="EMBL" id="GL379984">
    <property type="protein sequence ID" value="EGT40214.1"/>
    <property type="molecule type" value="Genomic_DNA"/>
</dbReference>
<organism evidence="3">
    <name type="scientific">Caenorhabditis brenneri</name>
    <name type="common">Nematode worm</name>
    <dbReference type="NCBI Taxonomy" id="135651"/>
    <lineage>
        <taxon>Eukaryota</taxon>
        <taxon>Metazoa</taxon>
        <taxon>Ecdysozoa</taxon>
        <taxon>Nematoda</taxon>
        <taxon>Chromadorea</taxon>
        <taxon>Rhabditida</taxon>
        <taxon>Rhabditina</taxon>
        <taxon>Rhabditomorpha</taxon>
        <taxon>Rhabditoidea</taxon>
        <taxon>Rhabditidae</taxon>
        <taxon>Peloderinae</taxon>
        <taxon>Caenorhabditis</taxon>
    </lineage>
</organism>
<gene>
    <name evidence="2" type="ORF">CAEBREN_02322</name>
</gene>
<feature type="region of interest" description="Disordered" evidence="1">
    <location>
        <begin position="110"/>
        <end position="152"/>
    </location>
</feature>
<reference evidence="3" key="1">
    <citation type="submission" date="2011-07" db="EMBL/GenBank/DDBJ databases">
        <authorList>
            <consortium name="Caenorhabditis brenneri Sequencing and Analysis Consortium"/>
            <person name="Wilson R.K."/>
        </authorList>
    </citation>
    <scope>NUCLEOTIDE SEQUENCE [LARGE SCALE GENOMIC DNA]</scope>
    <source>
        <strain evidence="3">PB2801</strain>
    </source>
</reference>
<feature type="compositionally biased region" description="Polar residues" evidence="1">
    <location>
        <begin position="122"/>
        <end position="133"/>
    </location>
</feature>
<accession>G0NYT2</accession>
<evidence type="ECO:0000313" key="3">
    <source>
        <dbReference type="Proteomes" id="UP000008068"/>
    </source>
</evidence>
<keyword evidence="3" id="KW-1185">Reference proteome</keyword>
<evidence type="ECO:0000313" key="2">
    <source>
        <dbReference type="EMBL" id="EGT40214.1"/>
    </source>
</evidence>
<proteinExistence type="predicted"/>
<dbReference type="HOGENOM" id="CLU_1031451_0_0_1"/>
<dbReference type="Proteomes" id="UP000008068">
    <property type="component" value="Unassembled WGS sequence"/>
</dbReference>
<feature type="region of interest" description="Disordered" evidence="1">
    <location>
        <begin position="58"/>
        <end position="98"/>
    </location>
</feature>
<sequence length="270" mass="29677">MTPNVPPVNRILPMESDLLDKEGEVIGDKTHVRMLKYDKTSQSGLRIEHKTTLFLKSKERSADVAKNESIPVSAQSPSNSERRDSSQSKTPEKKKPGLLRRLGRCIFGKSNKKQIFPDEPNKNQLSVDIPSTTSDRENAEITKTKDTPTTPQKSTVFSRVLCNLVTPVKSGNIKTARIKIGRSPGNDSVDAVRKPMSASPAAKAINKTEVCTPPLSPVHKSPISSDEDETMDASQVLIDFLARKTQTNPLKEAVSDSPEKSLLLVSETFD</sequence>
<feature type="compositionally biased region" description="Polar residues" evidence="1">
    <location>
        <begin position="70"/>
        <end position="79"/>
    </location>
</feature>